<evidence type="ECO:0000256" key="6">
    <source>
        <dbReference type="ARBA" id="ARBA00023136"/>
    </source>
</evidence>
<dbReference type="RefSeq" id="WP_148814756.1">
    <property type="nucleotide sequence ID" value="NZ_CP043046.1"/>
</dbReference>
<keyword evidence="5 7" id="KW-1133">Transmembrane helix</keyword>
<feature type="transmembrane region" description="Helical" evidence="7">
    <location>
        <begin position="116"/>
        <end position="138"/>
    </location>
</feature>
<dbReference type="InterPro" id="IPR035906">
    <property type="entry name" value="MetI-like_sf"/>
</dbReference>
<dbReference type="SUPFAM" id="SSF161098">
    <property type="entry name" value="MetI-like"/>
    <property type="match status" value="1"/>
</dbReference>
<evidence type="ECO:0000256" key="1">
    <source>
        <dbReference type="ARBA" id="ARBA00004651"/>
    </source>
</evidence>
<dbReference type="GO" id="GO:0005886">
    <property type="term" value="C:plasma membrane"/>
    <property type="evidence" value="ECO:0007669"/>
    <property type="project" value="UniProtKB-SubCell"/>
</dbReference>
<gene>
    <name evidence="9" type="ORF">FXN63_10965</name>
</gene>
<keyword evidence="6 7" id="KW-0472">Membrane</keyword>
<evidence type="ECO:0000256" key="3">
    <source>
        <dbReference type="ARBA" id="ARBA00022475"/>
    </source>
</evidence>
<accession>A0A5C0AV36</accession>
<feature type="transmembrane region" description="Helical" evidence="7">
    <location>
        <begin position="85"/>
        <end position="104"/>
    </location>
</feature>
<reference evidence="9 10" key="1">
    <citation type="submission" date="2019-08" db="EMBL/GenBank/DDBJ databases">
        <title>Amphibian skin-associated Pigmentiphaga: genome sequence and occurrence across geography and hosts.</title>
        <authorList>
            <person name="Bletz M.C."/>
            <person name="Bunk B."/>
            <person name="Sproeer C."/>
            <person name="Biwer P."/>
            <person name="Reiter S."/>
            <person name="Rabemananjara F.C.E."/>
            <person name="Schulz S."/>
            <person name="Overmann J."/>
            <person name="Vences M."/>
        </authorList>
    </citation>
    <scope>NUCLEOTIDE SEQUENCE [LARGE SCALE GENOMIC DNA]</scope>
    <source>
        <strain evidence="9 10">Mada1488</strain>
    </source>
</reference>
<sequence length="275" mass="29832">MTTQATQASAPAPAKRRLMKHPRSRFAGIIPAILLAIGMLLICEVLVRAFDLPEFVMPAPSAVFEVLFTHQAQLFAATLVTAEEVAYGFFMSAIVGALVALVIARFDRFGQALYPLVVLFQTVPKIALAPLFILWFGYDLAPKVTLIVVMAFFPVALNMLVGLQSVDPNLVALLRSVGASRSEILRRVQIPHSLPYLMAGLKVAVTLGVIGAIVGEFAGASAGLGYMIQFASTQMQTSLVFAALIQVSVLGLIFYYLVELAERHYIDWIPRPNGP</sequence>
<dbReference type="Proteomes" id="UP000325161">
    <property type="component" value="Chromosome"/>
</dbReference>
<dbReference type="PANTHER" id="PTHR30151:SF20">
    <property type="entry name" value="ABC TRANSPORTER PERMEASE PROTEIN HI_0355-RELATED"/>
    <property type="match status" value="1"/>
</dbReference>
<feature type="transmembrane region" description="Helical" evidence="7">
    <location>
        <begin position="196"/>
        <end position="218"/>
    </location>
</feature>
<dbReference type="AlphaFoldDB" id="A0A5C0AV36"/>
<keyword evidence="4 7" id="KW-0812">Transmembrane</keyword>
<keyword evidence="3" id="KW-1003">Cell membrane</keyword>
<evidence type="ECO:0000313" key="9">
    <source>
        <dbReference type="EMBL" id="QEI06292.1"/>
    </source>
</evidence>
<evidence type="ECO:0000259" key="8">
    <source>
        <dbReference type="PROSITE" id="PS50928"/>
    </source>
</evidence>
<keyword evidence="2 7" id="KW-0813">Transport</keyword>
<proteinExistence type="inferred from homology"/>
<dbReference type="CDD" id="cd06261">
    <property type="entry name" value="TM_PBP2"/>
    <property type="match status" value="1"/>
</dbReference>
<dbReference type="EMBL" id="CP043046">
    <property type="protein sequence ID" value="QEI06292.1"/>
    <property type="molecule type" value="Genomic_DNA"/>
</dbReference>
<dbReference type="KEGG" id="pacr:FXN63_10965"/>
<feature type="transmembrane region" description="Helical" evidence="7">
    <location>
        <begin position="238"/>
        <end position="258"/>
    </location>
</feature>
<dbReference type="OrthoDB" id="8138334at2"/>
<feature type="domain" description="ABC transmembrane type-1" evidence="8">
    <location>
        <begin position="78"/>
        <end position="258"/>
    </location>
</feature>
<dbReference type="PANTHER" id="PTHR30151">
    <property type="entry name" value="ALKANE SULFONATE ABC TRANSPORTER-RELATED, MEMBRANE SUBUNIT"/>
    <property type="match status" value="1"/>
</dbReference>
<evidence type="ECO:0000256" key="7">
    <source>
        <dbReference type="RuleBase" id="RU363032"/>
    </source>
</evidence>
<evidence type="ECO:0000256" key="2">
    <source>
        <dbReference type="ARBA" id="ARBA00022448"/>
    </source>
</evidence>
<evidence type="ECO:0000256" key="5">
    <source>
        <dbReference type="ARBA" id="ARBA00022989"/>
    </source>
</evidence>
<comment type="similarity">
    <text evidence="7">Belongs to the binding-protein-dependent transport system permease family.</text>
</comment>
<evidence type="ECO:0000313" key="10">
    <source>
        <dbReference type="Proteomes" id="UP000325161"/>
    </source>
</evidence>
<dbReference type="Gene3D" id="1.10.3720.10">
    <property type="entry name" value="MetI-like"/>
    <property type="match status" value="1"/>
</dbReference>
<dbReference type="InterPro" id="IPR000515">
    <property type="entry name" value="MetI-like"/>
</dbReference>
<organism evidence="9 10">
    <name type="scientific">Pigmentiphaga aceris</name>
    <dbReference type="NCBI Taxonomy" id="1940612"/>
    <lineage>
        <taxon>Bacteria</taxon>
        <taxon>Pseudomonadati</taxon>
        <taxon>Pseudomonadota</taxon>
        <taxon>Betaproteobacteria</taxon>
        <taxon>Burkholderiales</taxon>
        <taxon>Alcaligenaceae</taxon>
        <taxon>Pigmentiphaga</taxon>
    </lineage>
</organism>
<name>A0A5C0AV36_9BURK</name>
<dbReference type="GO" id="GO:0055085">
    <property type="term" value="P:transmembrane transport"/>
    <property type="evidence" value="ECO:0007669"/>
    <property type="project" value="InterPro"/>
</dbReference>
<evidence type="ECO:0000256" key="4">
    <source>
        <dbReference type="ARBA" id="ARBA00022692"/>
    </source>
</evidence>
<dbReference type="Pfam" id="PF00528">
    <property type="entry name" value="BPD_transp_1"/>
    <property type="match status" value="1"/>
</dbReference>
<protein>
    <submittedName>
        <fullName evidence="9">ABC transporter permease</fullName>
    </submittedName>
</protein>
<comment type="subcellular location">
    <subcellularLocation>
        <location evidence="1 7">Cell membrane</location>
        <topology evidence="1 7">Multi-pass membrane protein</topology>
    </subcellularLocation>
</comment>
<feature type="transmembrane region" description="Helical" evidence="7">
    <location>
        <begin position="26"/>
        <end position="47"/>
    </location>
</feature>
<dbReference type="PROSITE" id="PS50928">
    <property type="entry name" value="ABC_TM1"/>
    <property type="match status" value="1"/>
</dbReference>
<feature type="transmembrane region" description="Helical" evidence="7">
    <location>
        <begin position="144"/>
        <end position="163"/>
    </location>
</feature>
<keyword evidence="10" id="KW-1185">Reference proteome</keyword>